<dbReference type="PANTHER" id="PTHR38681:SF1">
    <property type="entry name" value="RETROVIRUS-RELATED POL POLYPROTEIN FROM TRANSPOSON 412-LIKE PROTEIN"/>
    <property type="match status" value="1"/>
</dbReference>
<sequence length="106" mass="12156">MTDQGRQFELQLLKHLGMFTRFKRSGTTSYHPCSNGMIERVHRQLKASLMCHTDSSWFESLPVVLLGIRSVFKEDLQSSFADLVYGKPLSLPGEFISHRDAVNQRL</sequence>
<dbReference type="GO" id="GO:0015074">
    <property type="term" value="P:DNA integration"/>
    <property type="evidence" value="ECO:0007669"/>
    <property type="project" value="InterPro"/>
</dbReference>
<dbReference type="InterPro" id="IPR036397">
    <property type="entry name" value="RNaseH_sf"/>
</dbReference>
<dbReference type="PROSITE" id="PS50994">
    <property type="entry name" value="INTEGRASE"/>
    <property type="match status" value="1"/>
</dbReference>
<dbReference type="Gene3D" id="3.30.420.10">
    <property type="entry name" value="Ribonuclease H-like superfamily/Ribonuclease H"/>
    <property type="match status" value="1"/>
</dbReference>
<dbReference type="SUPFAM" id="SSF53098">
    <property type="entry name" value="Ribonuclease H-like"/>
    <property type="match status" value="1"/>
</dbReference>
<evidence type="ECO:0000313" key="3">
    <source>
        <dbReference type="Proteomes" id="UP000886998"/>
    </source>
</evidence>
<dbReference type="InterPro" id="IPR012337">
    <property type="entry name" value="RNaseH-like_sf"/>
</dbReference>
<comment type="caution">
    <text evidence="2">The sequence shown here is derived from an EMBL/GenBank/DDBJ whole genome shotgun (WGS) entry which is preliminary data.</text>
</comment>
<protein>
    <submittedName>
        <fullName evidence="2">Integrase catalytic domain-containing protein</fullName>
    </submittedName>
</protein>
<proteinExistence type="predicted"/>
<accession>A0A8X7C5Q1</accession>
<dbReference type="InterPro" id="IPR001584">
    <property type="entry name" value="Integrase_cat-core"/>
</dbReference>
<feature type="domain" description="Integrase catalytic" evidence="1">
    <location>
        <begin position="1"/>
        <end position="100"/>
    </location>
</feature>
<name>A0A8X7C5Q1_9ARAC</name>
<organism evidence="2 3">
    <name type="scientific">Trichonephila inaurata madagascariensis</name>
    <dbReference type="NCBI Taxonomy" id="2747483"/>
    <lineage>
        <taxon>Eukaryota</taxon>
        <taxon>Metazoa</taxon>
        <taxon>Ecdysozoa</taxon>
        <taxon>Arthropoda</taxon>
        <taxon>Chelicerata</taxon>
        <taxon>Arachnida</taxon>
        <taxon>Araneae</taxon>
        <taxon>Araneomorphae</taxon>
        <taxon>Entelegynae</taxon>
        <taxon>Araneoidea</taxon>
        <taxon>Nephilidae</taxon>
        <taxon>Trichonephila</taxon>
        <taxon>Trichonephila inaurata</taxon>
    </lineage>
</organism>
<dbReference type="AlphaFoldDB" id="A0A8X7C5Q1"/>
<gene>
    <name evidence="2" type="primary">M514_04362</name>
    <name evidence="2" type="ORF">TNIN_441421</name>
</gene>
<evidence type="ECO:0000313" key="2">
    <source>
        <dbReference type="EMBL" id="GFY54542.1"/>
    </source>
</evidence>
<dbReference type="Proteomes" id="UP000886998">
    <property type="component" value="Unassembled WGS sequence"/>
</dbReference>
<dbReference type="OrthoDB" id="6429193at2759"/>
<dbReference type="PANTHER" id="PTHR38681">
    <property type="entry name" value="RETROVIRUS-RELATED POL POLYPROTEIN FROM TRANSPOSON 412-LIKE PROTEIN-RELATED"/>
    <property type="match status" value="1"/>
</dbReference>
<keyword evidence="3" id="KW-1185">Reference proteome</keyword>
<reference evidence="2" key="1">
    <citation type="submission" date="2020-08" db="EMBL/GenBank/DDBJ databases">
        <title>Multicomponent nature underlies the extraordinary mechanical properties of spider dragline silk.</title>
        <authorList>
            <person name="Kono N."/>
            <person name="Nakamura H."/>
            <person name="Mori M."/>
            <person name="Yoshida Y."/>
            <person name="Ohtoshi R."/>
            <person name="Malay A.D."/>
            <person name="Moran D.A.P."/>
            <person name="Tomita M."/>
            <person name="Numata K."/>
            <person name="Arakawa K."/>
        </authorList>
    </citation>
    <scope>NUCLEOTIDE SEQUENCE</scope>
</reference>
<evidence type="ECO:0000259" key="1">
    <source>
        <dbReference type="PROSITE" id="PS50994"/>
    </source>
</evidence>
<dbReference type="GO" id="GO:0003676">
    <property type="term" value="F:nucleic acid binding"/>
    <property type="evidence" value="ECO:0007669"/>
    <property type="project" value="InterPro"/>
</dbReference>
<dbReference type="EMBL" id="BMAV01009915">
    <property type="protein sequence ID" value="GFY54542.1"/>
    <property type="molecule type" value="Genomic_DNA"/>
</dbReference>